<keyword evidence="2" id="KW-0732">Signal</keyword>
<reference evidence="3 4" key="1">
    <citation type="journal article" date="2018" name="Nat. Biotechnol.">
        <title>A standardized bacterial taxonomy based on genome phylogeny substantially revises the tree of life.</title>
        <authorList>
            <person name="Parks D.H."/>
            <person name="Chuvochina M."/>
            <person name="Waite D.W."/>
            <person name="Rinke C."/>
            <person name="Skarshewski A."/>
            <person name="Chaumeil P.A."/>
            <person name="Hugenholtz P."/>
        </authorList>
    </citation>
    <scope>NUCLEOTIDE SEQUENCE [LARGE SCALE GENOMIC DNA]</scope>
    <source>
        <strain evidence="3">UBA10948</strain>
    </source>
</reference>
<dbReference type="STRING" id="378794.GCA_001570625_00312"/>
<dbReference type="Pfam" id="PF09580">
    <property type="entry name" value="Spore_YhcN_YlaJ"/>
    <property type="match status" value="1"/>
</dbReference>
<dbReference type="PROSITE" id="PS51257">
    <property type="entry name" value="PROKAR_LIPOPROTEIN"/>
    <property type="match status" value="1"/>
</dbReference>
<feature type="signal peptide" evidence="2">
    <location>
        <begin position="1"/>
        <end position="19"/>
    </location>
</feature>
<evidence type="ECO:0000313" key="4">
    <source>
        <dbReference type="Proteomes" id="UP000263273"/>
    </source>
</evidence>
<proteinExistence type="predicted"/>
<feature type="chain" id="PRO_5038785382" description="Sporulation lipoprotein, YhcN/YlaJ family" evidence="2">
    <location>
        <begin position="20"/>
        <end position="204"/>
    </location>
</feature>
<dbReference type="AlphaFoldDB" id="A0A354YX61"/>
<evidence type="ECO:0000256" key="1">
    <source>
        <dbReference type="SAM" id="MobiDB-lite"/>
    </source>
</evidence>
<feature type="region of interest" description="Disordered" evidence="1">
    <location>
        <begin position="28"/>
        <end position="49"/>
    </location>
</feature>
<name>A0A354YX61_9FIRM</name>
<organism evidence="3 4">
    <name type="scientific">Syntrophomonas wolfei</name>
    <dbReference type="NCBI Taxonomy" id="863"/>
    <lineage>
        <taxon>Bacteria</taxon>
        <taxon>Bacillati</taxon>
        <taxon>Bacillota</taxon>
        <taxon>Clostridia</taxon>
        <taxon>Eubacteriales</taxon>
        <taxon>Syntrophomonadaceae</taxon>
        <taxon>Syntrophomonas</taxon>
    </lineage>
</organism>
<evidence type="ECO:0000313" key="3">
    <source>
        <dbReference type="EMBL" id="HBK53301.1"/>
    </source>
</evidence>
<protein>
    <recommendedName>
        <fullName evidence="5">Sporulation lipoprotein, YhcN/YlaJ family</fullName>
    </recommendedName>
</protein>
<accession>A0A354YX61</accession>
<dbReference type="EMBL" id="DNZF01000112">
    <property type="protein sequence ID" value="HBK53301.1"/>
    <property type="molecule type" value="Genomic_DNA"/>
</dbReference>
<dbReference type="RefSeq" id="WP_061212886.1">
    <property type="nucleotide sequence ID" value="NZ_DLIJ01000086.1"/>
</dbReference>
<dbReference type="InterPro" id="IPR019076">
    <property type="entry name" value="Spore_lipoprot_YhcN/YlaJ-like"/>
</dbReference>
<sequence length="204" mass="22313">MKRKLLYLLCFSLMFMLLASGCQKTTAKKPMAPSAKKPTQTSQMTPSERRVLASKLSKMAEQVKGVQKATVVVADIGIANNITGNTKTNAQMNRATAKNLNDNTIGSDAGINRSEPKGMIVMVGLTLNPGNKDMNKSNQIKSKVMNKLKASDRRISQVLVTTDPNLVKRITDVAAGILEGKPIKTFEKDIKNIDSSLRQQKTTY</sequence>
<evidence type="ECO:0008006" key="5">
    <source>
        <dbReference type="Google" id="ProtNLM"/>
    </source>
</evidence>
<feature type="compositionally biased region" description="Low complexity" evidence="1">
    <location>
        <begin position="28"/>
        <end position="39"/>
    </location>
</feature>
<evidence type="ECO:0000256" key="2">
    <source>
        <dbReference type="SAM" id="SignalP"/>
    </source>
</evidence>
<gene>
    <name evidence="3" type="ORF">DDZ44_05125</name>
</gene>
<comment type="caution">
    <text evidence="3">The sequence shown here is derived from an EMBL/GenBank/DDBJ whole genome shotgun (WGS) entry which is preliminary data.</text>
</comment>
<dbReference type="Proteomes" id="UP000263273">
    <property type="component" value="Unassembled WGS sequence"/>
</dbReference>